<dbReference type="Pfam" id="PF20221">
    <property type="entry name" value="DUF6580"/>
    <property type="match status" value="1"/>
</dbReference>
<accession>E8V0P1</accession>
<dbReference type="HOGENOM" id="CLU_112910_0_0_0"/>
<feature type="transmembrane region" description="Helical" evidence="1">
    <location>
        <begin position="25"/>
        <end position="43"/>
    </location>
</feature>
<dbReference type="KEGG" id="tsa:AciPR4_0266"/>
<evidence type="ECO:0000256" key="1">
    <source>
        <dbReference type="SAM" id="Phobius"/>
    </source>
</evidence>
<dbReference type="eggNOG" id="ENOG5032RTJ">
    <property type="taxonomic scope" value="Bacteria"/>
</dbReference>
<protein>
    <submittedName>
        <fullName evidence="2">Uncharacterized protein</fullName>
    </submittedName>
</protein>
<dbReference type="Proteomes" id="UP000006844">
    <property type="component" value="Chromosome"/>
</dbReference>
<name>E8V0P1_TERSS</name>
<dbReference type="STRING" id="401053.AciPR4_0266"/>
<feature type="transmembrane region" description="Helical" evidence="1">
    <location>
        <begin position="107"/>
        <end position="127"/>
    </location>
</feature>
<sequence length="187" mass="20522">MVAYLVLVLAALSRCLPHWMHTASYGFTAVGAGMLFFGSRLQARSRWQAIVAVLAMAATDYYLTVYVYSFPFAISSYVFTWVWYAALVLFASAFLGSKRTAVRVTAAALFSATGFFVWNNGAVWLGSHMYPHTLAGLEACYAMGLPFYRNDLACTLLLSGALFGLPVLVREMSEMLHRIGSNGSRPA</sequence>
<dbReference type="RefSeq" id="WP_013566837.1">
    <property type="nucleotide sequence ID" value="NC_014963.1"/>
</dbReference>
<dbReference type="AlphaFoldDB" id="E8V0P1"/>
<gene>
    <name evidence="2" type="ordered locus">AciPR4_0266</name>
</gene>
<evidence type="ECO:0000313" key="2">
    <source>
        <dbReference type="EMBL" id="ADV81104.1"/>
    </source>
</evidence>
<keyword evidence="3" id="KW-1185">Reference proteome</keyword>
<keyword evidence="1" id="KW-0472">Membrane</keyword>
<dbReference type="OrthoDB" id="9806699at2"/>
<feature type="transmembrane region" description="Helical" evidence="1">
    <location>
        <begin position="147"/>
        <end position="169"/>
    </location>
</feature>
<keyword evidence="1" id="KW-1133">Transmembrane helix</keyword>
<organism evidence="2 3">
    <name type="scientific">Terriglobus saanensis (strain ATCC BAA-1853 / DSM 23119 / SP1PR4)</name>
    <dbReference type="NCBI Taxonomy" id="401053"/>
    <lineage>
        <taxon>Bacteria</taxon>
        <taxon>Pseudomonadati</taxon>
        <taxon>Acidobacteriota</taxon>
        <taxon>Terriglobia</taxon>
        <taxon>Terriglobales</taxon>
        <taxon>Acidobacteriaceae</taxon>
        <taxon>Terriglobus</taxon>
    </lineage>
</organism>
<dbReference type="InterPro" id="IPR046487">
    <property type="entry name" value="DUF6580"/>
</dbReference>
<feature type="transmembrane region" description="Helical" evidence="1">
    <location>
        <begin position="50"/>
        <end position="68"/>
    </location>
</feature>
<evidence type="ECO:0000313" key="3">
    <source>
        <dbReference type="Proteomes" id="UP000006844"/>
    </source>
</evidence>
<proteinExistence type="predicted"/>
<keyword evidence="1" id="KW-0812">Transmembrane</keyword>
<feature type="transmembrane region" description="Helical" evidence="1">
    <location>
        <begin position="74"/>
        <end position="95"/>
    </location>
</feature>
<dbReference type="EMBL" id="CP002467">
    <property type="protein sequence ID" value="ADV81104.1"/>
    <property type="molecule type" value="Genomic_DNA"/>
</dbReference>
<reference evidence="2 3" key="1">
    <citation type="journal article" date="2012" name="Stand. Genomic Sci.">
        <title>Complete genome sequence of Terriglobus saanensis type strain SP1PR4(T), an Acidobacteria from tundra soil.</title>
        <authorList>
            <person name="Rawat S.R."/>
            <person name="Mannisto M.K."/>
            <person name="Starovoytov V."/>
            <person name="Goodwin L."/>
            <person name="Nolan M."/>
            <person name="Hauser L."/>
            <person name="Land M."/>
            <person name="Davenport K.W."/>
            <person name="Woyke T."/>
            <person name="Haggblom M.M."/>
        </authorList>
    </citation>
    <scope>NUCLEOTIDE SEQUENCE</scope>
    <source>
        <strain evidence="3">ATCC BAA-1853 / DSM 23119 / SP1PR4</strain>
    </source>
</reference>